<dbReference type="CDD" id="cd00082">
    <property type="entry name" value="HisKA"/>
    <property type="match status" value="1"/>
</dbReference>
<dbReference type="SMART" id="SM00091">
    <property type="entry name" value="PAS"/>
    <property type="match status" value="4"/>
</dbReference>
<evidence type="ECO:0000256" key="13">
    <source>
        <dbReference type="ARBA" id="ARBA00023136"/>
    </source>
</evidence>
<dbReference type="GO" id="GO:0005886">
    <property type="term" value="C:plasma membrane"/>
    <property type="evidence" value="ECO:0007669"/>
    <property type="project" value="UniProtKB-SubCell"/>
</dbReference>
<dbReference type="Pfam" id="PF00072">
    <property type="entry name" value="Response_reg"/>
    <property type="match status" value="1"/>
</dbReference>
<comment type="caution">
    <text evidence="24">The sequence shown here is derived from an EMBL/GenBank/DDBJ whole genome shotgun (WGS) entry which is preliminary data.</text>
</comment>
<dbReference type="InterPro" id="IPR003661">
    <property type="entry name" value="HisK_dim/P_dom"/>
</dbReference>
<dbReference type="SUPFAM" id="SSF47384">
    <property type="entry name" value="Homodimeric domain of signal transducing histidine kinase"/>
    <property type="match status" value="1"/>
</dbReference>
<evidence type="ECO:0000256" key="14">
    <source>
        <dbReference type="ARBA" id="ARBA00064003"/>
    </source>
</evidence>
<feature type="domain" description="HPt" evidence="23">
    <location>
        <begin position="1101"/>
        <end position="1203"/>
    </location>
</feature>
<feature type="modified residue" description="4-aspartylphosphate" evidence="17">
    <location>
        <position position="979"/>
    </location>
</feature>
<dbReference type="AlphaFoldDB" id="A0A4Z0MGU9"/>
<feature type="domain" description="PAC" evidence="22">
    <location>
        <begin position="361"/>
        <end position="412"/>
    </location>
</feature>
<dbReference type="InterPro" id="IPR035965">
    <property type="entry name" value="PAS-like_dom_sf"/>
</dbReference>
<dbReference type="PROSITE" id="PS50109">
    <property type="entry name" value="HIS_KIN"/>
    <property type="match status" value="1"/>
</dbReference>
<keyword evidence="5 17" id="KW-0597">Phosphoprotein</keyword>
<keyword evidence="18" id="KW-0175">Coiled coil</keyword>
<evidence type="ECO:0000256" key="8">
    <source>
        <dbReference type="ARBA" id="ARBA00022741"/>
    </source>
</evidence>
<dbReference type="Pfam" id="PF00512">
    <property type="entry name" value="HisKA"/>
    <property type="match status" value="1"/>
</dbReference>
<dbReference type="OrthoDB" id="9797097at2"/>
<evidence type="ECO:0000256" key="15">
    <source>
        <dbReference type="ARBA" id="ARBA00068150"/>
    </source>
</evidence>
<dbReference type="Gene3D" id="3.30.450.20">
    <property type="entry name" value="PAS domain"/>
    <property type="match status" value="4"/>
</dbReference>
<keyword evidence="8" id="KW-0547">Nucleotide-binding</keyword>
<protein>
    <recommendedName>
        <fullName evidence="15">Sensory/regulatory protein RpfC</fullName>
        <ecNumber evidence="3">2.7.13.3</ecNumber>
    </recommendedName>
</protein>
<dbReference type="FunFam" id="3.30.565.10:FF:000010">
    <property type="entry name" value="Sensor histidine kinase RcsC"/>
    <property type="match status" value="1"/>
</dbReference>
<dbReference type="SMART" id="SM00086">
    <property type="entry name" value="PAC"/>
    <property type="match status" value="3"/>
</dbReference>
<dbReference type="InterPro" id="IPR005467">
    <property type="entry name" value="His_kinase_dom"/>
</dbReference>
<evidence type="ECO:0000259" key="19">
    <source>
        <dbReference type="PROSITE" id="PS50109"/>
    </source>
</evidence>
<dbReference type="InterPro" id="IPR013656">
    <property type="entry name" value="PAS_4"/>
</dbReference>
<dbReference type="InterPro" id="IPR000014">
    <property type="entry name" value="PAS"/>
</dbReference>
<dbReference type="Gene3D" id="3.30.565.10">
    <property type="entry name" value="Histidine kinase-like ATPase, C-terminal domain"/>
    <property type="match status" value="1"/>
</dbReference>
<feature type="domain" description="Histidine kinase" evidence="19">
    <location>
        <begin position="686"/>
        <end position="907"/>
    </location>
</feature>
<accession>A0A4Z0MGU9</accession>
<dbReference type="PRINTS" id="PR00344">
    <property type="entry name" value="BCTRLSENSOR"/>
</dbReference>
<evidence type="ECO:0000256" key="10">
    <source>
        <dbReference type="ARBA" id="ARBA00022840"/>
    </source>
</evidence>
<dbReference type="NCBIfam" id="TIGR00229">
    <property type="entry name" value="sensory_box"/>
    <property type="match status" value="2"/>
</dbReference>
<evidence type="ECO:0000256" key="5">
    <source>
        <dbReference type="ARBA" id="ARBA00022553"/>
    </source>
</evidence>
<dbReference type="InterPro" id="IPR036097">
    <property type="entry name" value="HisK_dim/P_sf"/>
</dbReference>
<evidence type="ECO:0000259" key="23">
    <source>
        <dbReference type="PROSITE" id="PS50894"/>
    </source>
</evidence>
<dbReference type="RefSeq" id="WP_135532375.1">
    <property type="nucleotide sequence ID" value="NZ_SRKZ01000006.1"/>
</dbReference>
<dbReference type="SUPFAM" id="SSF47226">
    <property type="entry name" value="Histidine-containing phosphotransfer domain, HPT domain"/>
    <property type="match status" value="1"/>
</dbReference>
<keyword evidence="12" id="KW-0902">Two-component regulatory system</keyword>
<proteinExistence type="predicted"/>
<evidence type="ECO:0000256" key="7">
    <source>
        <dbReference type="ARBA" id="ARBA00022692"/>
    </source>
</evidence>
<dbReference type="InterPro" id="IPR000700">
    <property type="entry name" value="PAS-assoc_C"/>
</dbReference>
<evidence type="ECO:0000256" key="16">
    <source>
        <dbReference type="PROSITE-ProRule" id="PRU00110"/>
    </source>
</evidence>
<evidence type="ECO:0000256" key="3">
    <source>
        <dbReference type="ARBA" id="ARBA00012438"/>
    </source>
</evidence>
<evidence type="ECO:0000256" key="17">
    <source>
        <dbReference type="PROSITE-ProRule" id="PRU00169"/>
    </source>
</evidence>
<evidence type="ECO:0000256" key="9">
    <source>
        <dbReference type="ARBA" id="ARBA00022777"/>
    </source>
</evidence>
<dbReference type="PANTHER" id="PTHR45339">
    <property type="entry name" value="HYBRID SIGNAL TRANSDUCTION HISTIDINE KINASE J"/>
    <property type="match status" value="1"/>
</dbReference>
<evidence type="ECO:0000259" key="20">
    <source>
        <dbReference type="PROSITE" id="PS50110"/>
    </source>
</evidence>
<dbReference type="InterPro" id="IPR001789">
    <property type="entry name" value="Sig_transdc_resp-reg_receiver"/>
</dbReference>
<dbReference type="PROSITE" id="PS50113">
    <property type="entry name" value="PAC"/>
    <property type="match status" value="2"/>
</dbReference>
<evidence type="ECO:0000256" key="4">
    <source>
        <dbReference type="ARBA" id="ARBA00022475"/>
    </source>
</evidence>
<keyword evidence="13" id="KW-0472">Membrane</keyword>
<feature type="coiled-coil region" evidence="18">
    <location>
        <begin position="10"/>
        <end position="37"/>
    </location>
</feature>
<dbReference type="PROSITE" id="PS50110">
    <property type="entry name" value="RESPONSE_REGULATORY"/>
    <property type="match status" value="1"/>
</dbReference>
<sequence>MQNPHSSSDFISLTEQLEQERQARRAAEQQAHDLKRQLTVSQRVVHRMTSGIARFTQNLRIAVLAVRRNGSVALVNQELCDVFEIEQDATEFQDLPVHSLLAQMETRCAEPAEAAARLAALRTDGQRALGETLWLADGSVLEFDYIPLSGQEELLPNGYLLSFRDVTQARRTEQYMNSLSRIPGQNPNPVLRIHADGHLLYANPAADEMRREYITPWKDLDFAPTLRKAIARALTDSTYTQEEVHFAGKCQQVAIAPFVEDQYVNLYFADISGLKEAEQKLAEQREFYETILNKLPADVAVFDAEHRYRFVNPAAIQNPELRQWIIGHDDFEYAAYTQRPITLAQKRRTLFQRAVRQQGVLAWEETVQSDNGPRLALRHMQPVFGPDNELRLVIGYGIDITERHQAEEELRRSEARLQEQQEFVQQVVDTTPSSIWVASADGTIQFDNQAFRELRAAGSHRLVDRNDPNNPVAAEARRHYGIIEQVVRTREEMAYESSFTQNDGVVRWFQTVVRPLHRADGSLNVLGVSTDITEMKAARNTLERSTKQYRDLMHYSQALICTHDLNGELLYVNPAAAQLVGVTPERLVGRTLHHVLAPELHRQLQEYLQLVAQQQEATGLLTLRGPDGRPHHLIYDNYRVDEEGETPYVIAYGQEITERLLAEQELRRAKEAAENTAKAKENFLANMSHEIRTPINGILGMAGLLAKTQLDAVQQEHLRILRSSGRHLLTVINDVLDVAKIESGKLELEQVPFDIQKSIWEATQTLAFRAEEKGIDFVFALPQLPDPVVIGDPSRINQIVLNLLSNAIKFTTHGQVELAADVLEDTATALTLEFRVKDSGIGIAPEKLETIFESFSQAYADISRRFGGTGLGLTISRRLIEQLGGRLWVTSQLGQGSTFFFSITLPKAGQALPAPVPLAPLNYDNLRGTRILLVEDHPVNQQLVQLILESWNVETHIASDGLEALEQLEARLYDVVLMDIQMPGMSGLDVTHRLRQHPDPLRANSPVIALTANVMRSDDEIYRKAGLDYLSKPFEEDDLFRKIEANLRPERVAVLEAQPLAAATAAPTAAQPLTATLEPVTPAPESSLFDLHRLRETAHGSTIFMDKILASFRTHTPPALVRMQEAAAAADWPTVGEIVHKLRPSIQLLNIHNAQADVALLEPLSRPAPEGAPPHNASQLQAATARLLTLLEEVVQVLPVTVA</sequence>
<keyword evidence="10" id="KW-0067">ATP-binding</keyword>
<feature type="modified residue" description="Phosphohistidine" evidence="16">
    <location>
        <position position="1140"/>
    </location>
</feature>
<evidence type="ECO:0000313" key="25">
    <source>
        <dbReference type="Proteomes" id="UP000298284"/>
    </source>
</evidence>
<dbReference type="EMBL" id="SRKZ01000006">
    <property type="protein sequence ID" value="TGD78518.1"/>
    <property type="molecule type" value="Genomic_DNA"/>
</dbReference>
<evidence type="ECO:0000256" key="18">
    <source>
        <dbReference type="SAM" id="Coils"/>
    </source>
</evidence>
<dbReference type="InterPro" id="IPR004358">
    <property type="entry name" value="Sig_transdc_His_kin-like_C"/>
</dbReference>
<dbReference type="SUPFAM" id="SSF52172">
    <property type="entry name" value="CheY-like"/>
    <property type="match status" value="1"/>
</dbReference>
<evidence type="ECO:0000259" key="22">
    <source>
        <dbReference type="PROSITE" id="PS50113"/>
    </source>
</evidence>
<dbReference type="InterPro" id="IPR036890">
    <property type="entry name" value="HATPase_C_sf"/>
</dbReference>
<evidence type="ECO:0000256" key="12">
    <source>
        <dbReference type="ARBA" id="ARBA00023012"/>
    </source>
</evidence>
<dbReference type="CDD" id="cd17546">
    <property type="entry name" value="REC_hyHK_CKI1_RcsC-like"/>
    <property type="match status" value="1"/>
</dbReference>
<dbReference type="CDD" id="cd00130">
    <property type="entry name" value="PAS"/>
    <property type="match status" value="2"/>
</dbReference>
<dbReference type="Gene3D" id="3.40.50.2300">
    <property type="match status" value="1"/>
</dbReference>
<dbReference type="InterPro" id="IPR001610">
    <property type="entry name" value="PAC"/>
</dbReference>
<dbReference type="GO" id="GO:0005524">
    <property type="term" value="F:ATP binding"/>
    <property type="evidence" value="ECO:0007669"/>
    <property type="project" value="UniProtKB-KW"/>
</dbReference>
<dbReference type="CDD" id="cd16922">
    <property type="entry name" value="HATPase_EvgS-ArcB-TorS-like"/>
    <property type="match status" value="1"/>
</dbReference>
<dbReference type="Pfam" id="PF08448">
    <property type="entry name" value="PAS_4"/>
    <property type="match status" value="3"/>
</dbReference>
<dbReference type="InterPro" id="IPR003594">
    <property type="entry name" value="HATPase_dom"/>
</dbReference>
<evidence type="ECO:0000256" key="2">
    <source>
        <dbReference type="ARBA" id="ARBA00004651"/>
    </source>
</evidence>
<keyword evidence="25" id="KW-1185">Reference proteome</keyword>
<dbReference type="PANTHER" id="PTHR45339:SF1">
    <property type="entry name" value="HYBRID SIGNAL TRANSDUCTION HISTIDINE KINASE J"/>
    <property type="match status" value="1"/>
</dbReference>
<feature type="domain" description="PAC" evidence="22">
    <location>
        <begin position="493"/>
        <end position="544"/>
    </location>
</feature>
<feature type="coiled-coil region" evidence="18">
    <location>
        <begin position="659"/>
        <end position="686"/>
    </location>
</feature>
<dbReference type="SMART" id="SM00388">
    <property type="entry name" value="HisKA"/>
    <property type="match status" value="1"/>
</dbReference>
<dbReference type="PROSITE" id="PS50112">
    <property type="entry name" value="PAS"/>
    <property type="match status" value="1"/>
</dbReference>
<dbReference type="GO" id="GO:0000155">
    <property type="term" value="F:phosphorelay sensor kinase activity"/>
    <property type="evidence" value="ECO:0007669"/>
    <property type="project" value="InterPro"/>
</dbReference>
<gene>
    <name evidence="24" type="ORF">EU557_20680</name>
</gene>
<dbReference type="EC" id="2.7.13.3" evidence="3"/>
<name>A0A4Z0MGU9_9BACT</name>
<feature type="domain" description="Response regulatory" evidence="20">
    <location>
        <begin position="930"/>
        <end position="1047"/>
    </location>
</feature>
<evidence type="ECO:0000256" key="6">
    <source>
        <dbReference type="ARBA" id="ARBA00022679"/>
    </source>
</evidence>
<keyword evidence="11" id="KW-1133">Transmembrane helix</keyword>
<dbReference type="SMART" id="SM00448">
    <property type="entry name" value="REC"/>
    <property type="match status" value="1"/>
</dbReference>
<dbReference type="SMART" id="SM00387">
    <property type="entry name" value="HATPase_c"/>
    <property type="match status" value="1"/>
</dbReference>
<reference evidence="24 25" key="1">
    <citation type="submission" date="2019-04" db="EMBL/GenBank/DDBJ databases">
        <authorList>
            <person name="Feng G."/>
            <person name="Zhang J."/>
            <person name="Zhu H."/>
        </authorList>
    </citation>
    <scope>NUCLEOTIDE SEQUENCE [LARGE SCALE GENOMIC DNA]</scope>
    <source>
        <strain evidence="24 25">JCM 19491</strain>
    </source>
</reference>
<dbReference type="InterPro" id="IPR008207">
    <property type="entry name" value="Sig_transdc_His_kin_Hpt_dom"/>
</dbReference>
<dbReference type="SUPFAM" id="SSF55874">
    <property type="entry name" value="ATPase domain of HSP90 chaperone/DNA topoisomerase II/histidine kinase"/>
    <property type="match status" value="1"/>
</dbReference>
<evidence type="ECO:0000256" key="1">
    <source>
        <dbReference type="ARBA" id="ARBA00000085"/>
    </source>
</evidence>
<evidence type="ECO:0000313" key="24">
    <source>
        <dbReference type="EMBL" id="TGD78518.1"/>
    </source>
</evidence>
<evidence type="ECO:0000259" key="21">
    <source>
        <dbReference type="PROSITE" id="PS50112"/>
    </source>
</evidence>
<keyword evidence="4" id="KW-1003">Cell membrane</keyword>
<dbReference type="SUPFAM" id="SSF55785">
    <property type="entry name" value="PYP-like sensor domain (PAS domain)"/>
    <property type="match status" value="3"/>
</dbReference>
<dbReference type="Proteomes" id="UP000298284">
    <property type="component" value="Unassembled WGS sequence"/>
</dbReference>
<dbReference type="InterPro" id="IPR011006">
    <property type="entry name" value="CheY-like_superfamily"/>
</dbReference>
<comment type="subunit">
    <text evidence="14">At low DSF concentrations, interacts with RpfF.</text>
</comment>
<dbReference type="FunFam" id="1.10.287.130:FF:000002">
    <property type="entry name" value="Two-component osmosensing histidine kinase"/>
    <property type="match status" value="1"/>
</dbReference>
<keyword evidence="7" id="KW-0812">Transmembrane</keyword>
<feature type="domain" description="PAS" evidence="21">
    <location>
        <begin position="545"/>
        <end position="615"/>
    </location>
</feature>
<keyword evidence="9" id="KW-0418">Kinase</keyword>
<dbReference type="Gene3D" id="1.20.120.160">
    <property type="entry name" value="HPT domain"/>
    <property type="match status" value="1"/>
</dbReference>
<dbReference type="Pfam" id="PF02518">
    <property type="entry name" value="HATPase_c"/>
    <property type="match status" value="1"/>
</dbReference>
<evidence type="ECO:0000256" key="11">
    <source>
        <dbReference type="ARBA" id="ARBA00022989"/>
    </source>
</evidence>
<comment type="subcellular location">
    <subcellularLocation>
        <location evidence="2">Cell membrane</location>
        <topology evidence="2">Multi-pass membrane protein</topology>
    </subcellularLocation>
</comment>
<comment type="catalytic activity">
    <reaction evidence="1">
        <text>ATP + protein L-histidine = ADP + protein N-phospho-L-histidine.</text>
        <dbReference type="EC" id="2.7.13.3"/>
    </reaction>
</comment>
<dbReference type="PROSITE" id="PS50894">
    <property type="entry name" value="HPT"/>
    <property type="match status" value="1"/>
</dbReference>
<dbReference type="Gene3D" id="1.10.287.130">
    <property type="match status" value="1"/>
</dbReference>
<dbReference type="InterPro" id="IPR036641">
    <property type="entry name" value="HPT_dom_sf"/>
</dbReference>
<organism evidence="24 25">
    <name type="scientific">Hymenobacter wooponensis</name>
    <dbReference type="NCBI Taxonomy" id="1525360"/>
    <lineage>
        <taxon>Bacteria</taxon>
        <taxon>Pseudomonadati</taxon>
        <taxon>Bacteroidota</taxon>
        <taxon>Cytophagia</taxon>
        <taxon>Cytophagales</taxon>
        <taxon>Hymenobacteraceae</taxon>
        <taxon>Hymenobacter</taxon>
    </lineage>
</organism>
<keyword evidence="6" id="KW-0808">Transferase</keyword>